<evidence type="ECO:0000259" key="2">
    <source>
        <dbReference type="Pfam" id="PF01425"/>
    </source>
</evidence>
<dbReference type="PANTHER" id="PTHR46310">
    <property type="entry name" value="AMIDASE 1"/>
    <property type="match status" value="1"/>
</dbReference>
<dbReference type="InterPro" id="IPR020556">
    <property type="entry name" value="Amidase_CS"/>
</dbReference>
<feature type="region of interest" description="Disordered" evidence="1">
    <location>
        <begin position="95"/>
        <end position="118"/>
    </location>
</feature>
<proteinExistence type="predicted"/>
<reference evidence="3 4" key="1">
    <citation type="submission" date="2022-08" db="EMBL/GenBank/DDBJ databases">
        <title>novel species in genus Aeromicrobium.</title>
        <authorList>
            <person name="Ye L."/>
        </authorList>
    </citation>
    <scope>NUCLEOTIDE SEQUENCE [LARGE SCALE GENOMIC DNA]</scope>
    <source>
        <strain evidence="4">zg-Y1379</strain>
    </source>
</reference>
<evidence type="ECO:0000313" key="3">
    <source>
        <dbReference type="EMBL" id="UUP14344.1"/>
    </source>
</evidence>
<organism evidence="3 4">
    <name type="scientific">Aeromicrobium wangtongii</name>
    <dbReference type="NCBI Taxonomy" id="2969247"/>
    <lineage>
        <taxon>Bacteria</taxon>
        <taxon>Bacillati</taxon>
        <taxon>Actinomycetota</taxon>
        <taxon>Actinomycetes</taxon>
        <taxon>Propionibacteriales</taxon>
        <taxon>Nocardioidaceae</taxon>
        <taxon>Aeromicrobium</taxon>
    </lineage>
</organism>
<keyword evidence="4" id="KW-1185">Reference proteome</keyword>
<dbReference type="Proteomes" id="UP001316184">
    <property type="component" value="Chromosome"/>
</dbReference>
<dbReference type="RefSeq" id="WP_232398169.1">
    <property type="nucleotide sequence ID" value="NZ_CP102173.1"/>
</dbReference>
<dbReference type="Pfam" id="PF01425">
    <property type="entry name" value="Amidase"/>
    <property type="match status" value="2"/>
</dbReference>
<evidence type="ECO:0000256" key="1">
    <source>
        <dbReference type="SAM" id="MobiDB-lite"/>
    </source>
</evidence>
<name>A0ABY5M867_9ACTN</name>
<dbReference type="InterPro" id="IPR036928">
    <property type="entry name" value="AS_sf"/>
</dbReference>
<dbReference type="InterPro" id="IPR023631">
    <property type="entry name" value="Amidase_dom"/>
</dbReference>
<dbReference type="PANTHER" id="PTHR46310:SF7">
    <property type="entry name" value="AMIDASE 1"/>
    <property type="match status" value="1"/>
</dbReference>
<dbReference type="SUPFAM" id="SSF75304">
    <property type="entry name" value="Amidase signature (AS) enzymes"/>
    <property type="match status" value="1"/>
</dbReference>
<accession>A0ABY5M867</accession>
<feature type="domain" description="Amidase" evidence="2">
    <location>
        <begin position="260"/>
        <end position="369"/>
    </location>
</feature>
<gene>
    <name evidence="3" type="ORF">NQV15_03240</name>
</gene>
<dbReference type="EMBL" id="CP102173">
    <property type="protein sequence ID" value="UUP14344.1"/>
    <property type="molecule type" value="Genomic_DNA"/>
</dbReference>
<protein>
    <submittedName>
        <fullName evidence="3">Amidase family protein</fullName>
    </submittedName>
</protein>
<evidence type="ECO:0000313" key="4">
    <source>
        <dbReference type="Proteomes" id="UP001316184"/>
    </source>
</evidence>
<feature type="domain" description="Amidase" evidence="2">
    <location>
        <begin position="24"/>
        <end position="199"/>
    </location>
</feature>
<dbReference type="PROSITE" id="PS00571">
    <property type="entry name" value="AMIDASES"/>
    <property type="match status" value="1"/>
</dbReference>
<dbReference type="Gene3D" id="3.90.1300.10">
    <property type="entry name" value="Amidase signature (AS) domain"/>
    <property type="match status" value="1"/>
</dbReference>
<sequence>MIPVVDRRTWRVVGNPLVRPTGHGGLDGECVAVKDLFAVAGHRIGAGNPAWLEQAAPEAQHATVVARLLEAGASVLGIARTDEFAYSLAGTNAHHGSPPNLRAPGRIPGGSSSGSASAVATGQATIGLGTDTGGSIRVPAAYQGLWGIRTTHGAVPTGGLLPLAPAFDTIGWLTRGASLLARVGDVLLPPDSASPGELVTSPALTSLADPVVAEALGSIAATGIEWPLAPMPDWLAAMQALQAWQAWQVHGPWLTGRLDTLGPDVRARFERAASLGPEVAEAACEEVARARESIEALLGDGVLLLPSASSVAPPLDDLRALDAVRQATMQLTCLAGIAGRPAVSVPLATPDGLPVGACLVGPAGSDRALIDLAATLEQS</sequence>